<dbReference type="EC" id="5.4.2.12" evidence="4 10"/>
<dbReference type="OrthoDB" id="9800863at2"/>
<feature type="binding site" evidence="10 13">
    <location>
        <position position="460"/>
    </location>
    <ligand>
        <name>Mn(2+)</name>
        <dbReference type="ChEBI" id="CHEBI:29035"/>
        <label>1</label>
    </ligand>
</feature>
<keyword evidence="17" id="KW-1185">Reference proteome</keyword>
<dbReference type="Pfam" id="PF06415">
    <property type="entry name" value="iPGM_N"/>
    <property type="match status" value="1"/>
</dbReference>
<feature type="binding site" evidence="10 12">
    <location>
        <position position="187"/>
    </location>
    <ligand>
        <name>substrate</name>
    </ligand>
</feature>
<dbReference type="PANTHER" id="PTHR31637">
    <property type="entry name" value="2,3-BISPHOSPHOGLYCERATE-INDEPENDENT PHOSPHOGLYCERATE MUTASE"/>
    <property type="match status" value="1"/>
</dbReference>
<feature type="binding site" evidence="10 12">
    <location>
        <position position="333"/>
    </location>
    <ligand>
        <name>substrate</name>
    </ligand>
</feature>
<dbReference type="CDD" id="cd16010">
    <property type="entry name" value="iPGM"/>
    <property type="match status" value="1"/>
</dbReference>
<dbReference type="Pfam" id="PF01676">
    <property type="entry name" value="Metalloenzyme"/>
    <property type="match status" value="1"/>
</dbReference>
<evidence type="ECO:0000256" key="2">
    <source>
        <dbReference type="ARBA" id="ARBA00004798"/>
    </source>
</evidence>
<dbReference type="KEGG" id="pcav:D3880_20795"/>
<evidence type="ECO:0000256" key="4">
    <source>
        <dbReference type="ARBA" id="ARBA00012026"/>
    </source>
</evidence>
<feature type="binding site" evidence="10 12">
    <location>
        <position position="193"/>
    </location>
    <ligand>
        <name>substrate</name>
    </ligand>
</feature>
<feature type="binding site" evidence="10 13">
    <location>
        <position position="14"/>
    </location>
    <ligand>
        <name>Mn(2+)</name>
        <dbReference type="ChEBI" id="CHEBI:29035"/>
        <label>2</label>
    </ligand>
</feature>
<feature type="binding site" evidence="10 13">
    <location>
        <position position="442"/>
    </location>
    <ligand>
        <name>Mn(2+)</name>
        <dbReference type="ChEBI" id="CHEBI:29035"/>
        <label>2</label>
    </ligand>
</feature>
<evidence type="ECO:0000256" key="13">
    <source>
        <dbReference type="PIRSR" id="PIRSR001492-3"/>
    </source>
</evidence>
<feature type="binding site" evidence="10 12">
    <location>
        <position position="125"/>
    </location>
    <ligand>
        <name>substrate</name>
    </ligand>
</feature>
<dbReference type="FunFam" id="3.40.720.10:FF:000001">
    <property type="entry name" value="2,3-bisphosphoglycerate-independent phosphoglycerate mutase"/>
    <property type="match status" value="1"/>
</dbReference>
<feature type="binding site" evidence="10 13">
    <location>
        <position position="404"/>
    </location>
    <ligand>
        <name>Mn(2+)</name>
        <dbReference type="ChEBI" id="CHEBI:29035"/>
        <label>1</label>
    </ligand>
</feature>
<evidence type="ECO:0000256" key="10">
    <source>
        <dbReference type="HAMAP-Rule" id="MF_01038"/>
    </source>
</evidence>
<dbReference type="Proteomes" id="UP000265560">
    <property type="component" value="Chromosome"/>
</dbReference>
<evidence type="ECO:0000256" key="3">
    <source>
        <dbReference type="ARBA" id="ARBA00008819"/>
    </source>
</evidence>
<evidence type="ECO:0000256" key="5">
    <source>
        <dbReference type="ARBA" id="ARBA00022723"/>
    </source>
</evidence>
<dbReference type="AlphaFoldDB" id="A0A385Z5Y6"/>
<keyword evidence="5 10" id="KW-0479">Metal-binding</keyword>
<comment type="function">
    <text evidence="10">Catalyzes the interconversion of 2-phosphoglycerate and 3-phosphoglycerate.</text>
</comment>
<dbReference type="FunFam" id="3.40.1450.10:FF:000001">
    <property type="entry name" value="2,3-bisphosphoglycerate-independent phosphoglycerate mutase"/>
    <property type="match status" value="1"/>
</dbReference>
<dbReference type="InterPro" id="IPR017850">
    <property type="entry name" value="Alkaline_phosphatase_core_sf"/>
</dbReference>
<dbReference type="PIRSF" id="PIRSF001492">
    <property type="entry name" value="IPGAM"/>
    <property type="match status" value="1"/>
</dbReference>
<feature type="binding site" evidence="10 13">
    <location>
        <position position="400"/>
    </location>
    <ligand>
        <name>Mn(2+)</name>
        <dbReference type="ChEBI" id="CHEBI:29035"/>
        <label>1</label>
    </ligand>
</feature>
<proteinExistence type="inferred from homology"/>
<dbReference type="Gene3D" id="3.40.720.10">
    <property type="entry name" value="Alkaline Phosphatase, subunit A"/>
    <property type="match status" value="1"/>
</dbReference>
<feature type="binding site" evidence="10 12">
    <location>
        <begin position="155"/>
        <end position="156"/>
    </location>
    <ligand>
        <name>substrate</name>
    </ligand>
</feature>
<comment type="cofactor">
    <cofactor evidence="10">
        <name>Mn(2+)</name>
        <dbReference type="ChEBI" id="CHEBI:29035"/>
    </cofactor>
    <text evidence="10">Binds 2 manganese ions per subunit.</text>
</comment>
<dbReference type="InterPro" id="IPR006124">
    <property type="entry name" value="Metalloenzyme"/>
</dbReference>
<reference evidence="17" key="1">
    <citation type="submission" date="2018-09" db="EMBL/GenBank/DDBJ databases">
        <authorList>
            <person name="Zhu H."/>
        </authorList>
    </citation>
    <scope>NUCLEOTIDE SEQUENCE [LARGE SCALE GENOMIC DNA]</scope>
    <source>
        <strain evidence="17">K2W31S-8</strain>
    </source>
</reference>
<evidence type="ECO:0000259" key="15">
    <source>
        <dbReference type="Pfam" id="PF06415"/>
    </source>
</evidence>
<dbReference type="EMBL" id="CP032419">
    <property type="protein sequence ID" value="AYC34665.1"/>
    <property type="molecule type" value="Genomic_DNA"/>
</dbReference>
<dbReference type="PANTHER" id="PTHR31637:SF0">
    <property type="entry name" value="2,3-BISPHOSPHOGLYCERATE-INDEPENDENT PHOSPHOGLYCERATE MUTASE"/>
    <property type="match status" value="1"/>
</dbReference>
<comment type="similarity">
    <text evidence="3 10">Belongs to the BPG-independent phosphoglycerate mutase family.</text>
</comment>
<dbReference type="Gene3D" id="3.40.1450.10">
    <property type="entry name" value="BPG-independent phosphoglycerate mutase, domain B"/>
    <property type="match status" value="1"/>
</dbReference>
<organism evidence="16 17">
    <name type="scientific">Pseudomonas cavernae</name>
    <dbReference type="NCBI Taxonomy" id="2320867"/>
    <lineage>
        <taxon>Bacteria</taxon>
        <taxon>Pseudomonadati</taxon>
        <taxon>Pseudomonadota</taxon>
        <taxon>Gammaproteobacteria</taxon>
        <taxon>Pseudomonadales</taxon>
        <taxon>Pseudomonadaceae</taxon>
        <taxon>Pseudomonas</taxon>
    </lineage>
</organism>
<comment type="pathway">
    <text evidence="2 10">Carbohydrate degradation; glycolysis; pyruvate from D-glyceraldehyde 3-phosphate: step 3/5.</text>
</comment>
<dbReference type="InterPro" id="IPR005995">
    <property type="entry name" value="Pgm_bpd_ind"/>
</dbReference>
<keyword evidence="6 10" id="KW-0324">Glycolysis</keyword>
<feature type="binding site" evidence="10 12">
    <location>
        <begin position="259"/>
        <end position="262"/>
    </location>
    <ligand>
        <name>substrate</name>
    </ligand>
</feature>
<dbReference type="GO" id="GO:0005829">
    <property type="term" value="C:cytosol"/>
    <property type="evidence" value="ECO:0007669"/>
    <property type="project" value="TreeGrafter"/>
</dbReference>
<dbReference type="GO" id="GO:0004619">
    <property type="term" value="F:phosphoglycerate mutase activity"/>
    <property type="evidence" value="ECO:0007669"/>
    <property type="project" value="UniProtKB-UniRule"/>
</dbReference>
<feature type="active site" description="Phosphoserine intermediate" evidence="10 11">
    <location>
        <position position="64"/>
    </location>
</feature>
<accession>A0A385Z5Y6</accession>
<evidence type="ECO:0000256" key="12">
    <source>
        <dbReference type="PIRSR" id="PIRSR001492-2"/>
    </source>
</evidence>
<keyword evidence="8 10" id="KW-0413">Isomerase</keyword>
<comment type="catalytic activity">
    <reaction evidence="1 10">
        <text>(2R)-2-phosphoglycerate = (2R)-3-phosphoglycerate</text>
        <dbReference type="Rhea" id="RHEA:15901"/>
        <dbReference type="ChEBI" id="CHEBI:58272"/>
        <dbReference type="ChEBI" id="CHEBI:58289"/>
        <dbReference type="EC" id="5.4.2.12"/>
    </reaction>
</comment>
<keyword evidence="7 10" id="KW-0464">Manganese</keyword>
<evidence type="ECO:0000256" key="11">
    <source>
        <dbReference type="PIRSR" id="PIRSR001492-1"/>
    </source>
</evidence>
<comment type="subunit">
    <text evidence="10">Monomer.</text>
</comment>
<evidence type="ECO:0000259" key="14">
    <source>
        <dbReference type="Pfam" id="PF01676"/>
    </source>
</evidence>
<feature type="domain" description="BPG-independent PGAM N-terminal" evidence="15">
    <location>
        <begin position="84"/>
        <end position="296"/>
    </location>
</feature>
<feature type="domain" description="Metalloenzyme" evidence="14">
    <location>
        <begin position="6"/>
        <end position="497"/>
    </location>
</feature>
<dbReference type="UniPathway" id="UPA00109">
    <property type="reaction ID" value="UER00186"/>
</dbReference>
<dbReference type="InterPro" id="IPR011258">
    <property type="entry name" value="BPG-indep_PGM_N"/>
</dbReference>
<feature type="binding site" evidence="10 13">
    <location>
        <position position="441"/>
    </location>
    <ligand>
        <name>Mn(2+)</name>
        <dbReference type="ChEBI" id="CHEBI:29035"/>
        <label>2</label>
    </ligand>
</feature>
<sequence length="511" mass="55075">MTATPKPLVLIILDGFGHSDSPEYNAIHAARTPVYDRLWATQPHSLISGSGMDVGLPDGQMGNSEVGHMNLGAGRVVYQDFTRVTKAIRDGEFFQNAVINGAVDQAVATGKAVHILGLLSDGGVHSHQDHLVAMAELAAQRGAEKIYLHAFLDGRDTPPKSAQPSLELLDATFARLGKGRTASLIGRYFAMDRDNRWDRVAQAYNLIVDSQAEFSAASAVEGLEAAYARGESDEFVKATRIGAPAPVADGDAVVFMNFRADRARELTRAFVEPDFQEFARARQPQLAGYIMLTQYAASIQAPSAFAPASLDNVLGEYLAKHGKTQLRIAETEKYAHVTFFFSGGREEPFEGEERILIPSPNVATYDLKPEMSALEVTDRIVEAIEQQRHDVIIVNYANGDMVGHTGVFAAAVAAVECLDGCVGRIVAALDKVGGEALITADHGNVEQMEDECTGQVHTAHTCEPVPFIYVGKRPLSLREGGVLADVAPTMLKLMGLAQPAEMTGTSIIELQ</sequence>
<protein>
    <recommendedName>
        <fullName evidence="9 10">2,3-bisphosphoglycerate-independent phosphoglycerate mutase</fullName>
        <shortName evidence="10">BPG-independent PGAM</shortName>
        <shortName evidence="10">Phosphoglyceromutase</shortName>
        <shortName evidence="10">iPGM</shortName>
        <ecNumber evidence="4 10">5.4.2.12</ecNumber>
    </recommendedName>
</protein>
<gene>
    <name evidence="10" type="primary">gpmI</name>
    <name evidence="16" type="ORF">D3880_20795</name>
</gene>
<evidence type="ECO:0000256" key="7">
    <source>
        <dbReference type="ARBA" id="ARBA00023211"/>
    </source>
</evidence>
<evidence type="ECO:0000313" key="17">
    <source>
        <dbReference type="Proteomes" id="UP000265560"/>
    </source>
</evidence>
<dbReference type="GO" id="GO:0006096">
    <property type="term" value="P:glycolytic process"/>
    <property type="evidence" value="ECO:0007669"/>
    <property type="project" value="UniProtKB-UniRule"/>
</dbReference>
<feature type="binding site" evidence="10 13">
    <location>
        <position position="64"/>
    </location>
    <ligand>
        <name>Mn(2+)</name>
        <dbReference type="ChEBI" id="CHEBI:29035"/>
        <label>2</label>
    </ligand>
</feature>
<evidence type="ECO:0000256" key="6">
    <source>
        <dbReference type="ARBA" id="ARBA00023152"/>
    </source>
</evidence>
<evidence type="ECO:0000256" key="8">
    <source>
        <dbReference type="ARBA" id="ARBA00023235"/>
    </source>
</evidence>
<dbReference type="SUPFAM" id="SSF64158">
    <property type="entry name" value="2,3-Bisphosphoglycerate-independent phosphoglycerate mutase, substrate-binding domain"/>
    <property type="match status" value="1"/>
</dbReference>
<dbReference type="SUPFAM" id="SSF53649">
    <property type="entry name" value="Alkaline phosphatase-like"/>
    <property type="match status" value="1"/>
</dbReference>
<dbReference type="RefSeq" id="WP_119895317.1">
    <property type="nucleotide sequence ID" value="NZ_CP032419.1"/>
</dbReference>
<evidence type="ECO:0000256" key="9">
    <source>
        <dbReference type="ARBA" id="ARBA00071648"/>
    </source>
</evidence>
<dbReference type="GO" id="GO:0006007">
    <property type="term" value="P:glucose catabolic process"/>
    <property type="evidence" value="ECO:0007669"/>
    <property type="project" value="InterPro"/>
</dbReference>
<dbReference type="NCBIfam" id="TIGR01307">
    <property type="entry name" value="pgm_bpd_ind"/>
    <property type="match status" value="1"/>
</dbReference>
<dbReference type="GO" id="GO:0030145">
    <property type="term" value="F:manganese ion binding"/>
    <property type="evidence" value="ECO:0007669"/>
    <property type="project" value="UniProtKB-UniRule"/>
</dbReference>
<evidence type="ECO:0000313" key="16">
    <source>
        <dbReference type="EMBL" id="AYC34665.1"/>
    </source>
</evidence>
<dbReference type="InterPro" id="IPR036646">
    <property type="entry name" value="PGAM_B_sf"/>
</dbReference>
<name>A0A385Z5Y6_9PSED</name>
<evidence type="ECO:0000256" key="1">
    <source>
        <dbReference type="ARBA" id="ARBA00000370"/>
    </source>
</evidence>
<dbReference type="HAMAP" id="MF_01038">
    <property type="entry name" value="GpmI"/>
    <property type="match status" value="1"/>
</dbReference>